<protein>
    <submittedName>
        <fullName evidence="1">Uncharacterized protein</fullName>
    </submittedName>
</protein>
<name>A0A9D5ASC5_PEA</name>
<proteinExistence type="predicted"/>
<sequence length="94" mass="10402">MLHYAYNAIKKSMEAYVTRAGGKVIEVPLPFVDAAHSIGCTDVDMHKIGVFMAAKYMLKYGVQGHLNGGICELCKGDSWKIILVPRELEEDDLS</sequence>
<organism evidence="1 2">
    <name type="scientific">Pisum sativum</name>
    <name type="common">Garden pea</name>
    <name type="synonym">Lathyrus oleraceus</name>
    <dbReference type="NCBI Taxonomy" id="3888"/>
    <lineage>
        <taxon>Eukaryota</taxon>
        <taxon>Viridiplantae</taxon>
        <taxon>Streptophyta</taxon>
        <taxon>Embryophyta</taxon>
        <taxon>Tracheophyta</taxon>
        <taxon>Spermatophyta</taxon>
        <taxon>Magnoliopsida</taxon>
        <taxon>eudicotyledons</taxon>
        <taxon>Gunneridae</taxon>
        <taxon>Pentapetalae</taxon>
        <taxon>rosids</taxon>
        <taxon>fabids</taxon>
        <taxon>Fabales</taxon>
        <taxon>Fabaceae</taxon>
        <taxon>Papilionoideae</taxon>
        <taxon>50 kb inversion clade</taxon>
        <taxon>NPAAA clade</taxon>
        <taxon>Hologalegina</taxon>
        <taxon>IRL clade</taxon>
        <taxon>Fabeae</taxon>
        <taxon>Lathyrus</taxon>
    </lineage>
</organism>
<comment type="caution">
    <text evidence="1">The sequence shown here is derived from an EMBL/GenBank/DDBJ whole genome shotgun (WGS) entry which is preliminary data.</text>
</comment>
<accession>A0A9D5ASC5</accession>
<gene>
    <name evidence="1" type="ORF">KIW84_043903</name>
</gene>
<dbReference type="Gramene" id="Psat04G0390300-T1">
    <property type="protein sequence ID" value="KAI5419918.1"/>
    <property type="gene ID" value="KIW84_043903"/>
</dbReference>
<dbReference type="Proteomes" id="UP001058974">
    <property type="component" value="Chromosome 4"/>
</dbReference>
<evidence type="ECO:0000313" key="1">
    <source>
        <dbReference type="EMBL" id="KAI5419918.1"/>
    </source>
</evidence>
<evidence type="ECO:0000313" key="2">
    <source>
        <dbReference type="Proteomes" id="UP001058974"/>
    </source>
</evidence>
<dbReference type="EMBL" id="JAMSHJ010000004">
    <property type="protein sequence ID" value="KAI5419918.1"/>
    <property type="molecule type" value="Genomic_DNA"/>
</dbReference>
<reference evidence="1 2" key="1">
    <citation type="journal article" date="2022" name="Nat. Genet.">
        <title>Improved pea reference genome and pan-genome highlight genomic features and evolutionary characteristics.</title>
        <authorList>
            <person name="Yang T."/>
            <person name="Liu R."/>
            <person name="Luo Y."/>
            <person name="Hu S."/>
            <person name="Wang D."/>
            <person name="Wang C."/>
            <person name="Pandey M.K."/>
            <person name="Ge S."/>
            <person name="Xu Q."/>
            <person name="Li N."/>
            <person name="Li G."/>
            <person name="Huang Y."/>
            <person name="Saxena R.K."/>
            <person name="Ji Y."/>
            <person name="Li M."/>
            <person name="Yan X."/>
            <person name="He Y."/>
            <person name="Liu Y."/>
            <person name="Wang X."/>
            <person name="Xiang C."/>
            <person name="Varshney R.K."/>
            <person name="Ding H."/>
            <person name="Gao S."/>
            <person name="Zong X."/>
        </authorList>
    </citation>
    <scope>NUCLEOTIDE SEQUENCE [LARGE SCALE GENOMIC DNA]</scope>
    <source>
        <strain evidence="1 2">cv. Zhongwan 6</strain>
    </source>
</reference>
<keyword evidence="2" id="KW-1185">Reference proteome</keyword>
<dbReference type="AlphaFoldDB" id="A0A9D5ASC5"/>